<name>A0A3A8QLA4_9BACT</name>
<dbReference type="OrthoDB" id="1432332at2"/>
<protein>
    <submittedName>
        <fullName evidence="1">Tat pathway signal protein</fullName>
    </submittedName>
</protein>
<sequence length="416" mass="46378">MPTAYTVCFCGTACARDEGEKTRKWDPKLIGSLLGSEQKLVSDKGIFDRDTGYIPVRIHQDISGTLLGTDLSETVRGVGENDWHHQMDTCDPLLTQPLLAPKELLDYVASYSQGNQRQLYSQASGWSMVALALHGANLAARSGASRINLLGHSRGGVAAIMAAWFLHAYGSSEVRRKPVSIFAIDPVPGTGEWYGIQTQLAPNVHNYVGVYAWDHLDEGFAAVIPRPNGRMTLDRAQMAIEDRGLGTHWWSLADNRQLADPLVANTLRQPMGYHLYACRGRHGTVAGIATRDGRYDPNTVSADVGAVPRLVYKLARAYLTQWETVFRTRCRVREDARELRRRIHTAHTHFDTMGGGEMRTAVRTGRPAVRRVSSISGRLGWNRYYLEDVVGTPPYDLAYPCTIEQQHGGWVKWKFL</sequence>
<proteinExistence type="predicted"/>
<reference evidence="2" key="1">
    <citation type="submission" date="2018-09" db="EMBL/GenBank/DDBJ databases">
        <authorList>
            <person name="Livingstone P.G."/>
            <person name="Whitworth D.E."/>
        </authorList>
    </citation>
    <scope>NUCLEOTIDE SEQUENCE [LARGE SCALE GENOMIC DNA]</scope>
    <source>
        <strain evidence="2">AB047A</strain>
    </source>
</reference>
<evidence type="ECO:0000313" key="2">
    <source>
        <dbReference type="Proteomes" id="UP000282656"/>
    </source>
</evidence>
<dbReference type="AlphaFoldDB" id="A0A3A8QLA4"/>
<gene>
    <name evidence="1" type="ORF">D7X96_14640</name>
</gene>
<dbReference type="Proteomes" id="UP000282656">
    <property type="component" value="Unassembled WGS sequence"/>
</dbReference>
<organism evidence="1 2">
    <name type="scientific">Corallococcus interemptor</name>
    <dbReference type="NCBI Taxonomy" id="2316720"/>
    <lineage>
        <taxon>Bacteria</taxon>
        <taxon>Pseudomonadati</taxon>
        <taxon>Myxococcota</taxon>
        <taxon>Myxococcia</taxon>
        <taxon>Myxococcales</taxon>
        <taxon>Cystobacterineae</taxon>
        <taxon>Myxococcaceae</taxon>
        <taxon>Corallococcus</taxon>
    </lineage>
</organism>
<dbReference type="SUPFAM" id="SSF53474">
    <property type="entry name" value="alpha/beta-Hydrolases"/>
    <property type="match status" value="1"/>
</dbReference>
<dbReference type="InterPro" id="IPR029058">
    <property type="entry name" value="AB_hydrolase_fold"/>
</dbReference>
<comment type="caution">
    <text evidence="1">The sequence shown here is derived from an EMBL/GenBank/DDBJ whole genome shotgun (WGS) entry which is preliminary data.</text>
</comment>
<keyword evidence="2" id="KW-1185">Reference proteome</keyword>
<accession>A0A3A8QLA4</accession>
<dbReference type="EMBL" id="RAWM01000032">
    <property type="protein sequence ID" value="RKH69526.1"/>
    <property type="molecule type" value="Genomic_DNA"/>
</dbReference>
<evidence type="ECO:0000313" key="1">
    <source>
        <dbReference type="EMBL" id="RKH69526.1"/>
    </source>
</evidence>
<dbReference type="RefSeq" id="WP_121769988.1">
    <property type="nucleotide sequence ID" value="NZ_RAWM01000032.1"/>
</dbReference>